<keyword evidence="4" id="KW-1185">Reference proteome</keyword>
<dbReference type="Proteomes" id="UP001150266">
    <property type="component" value="Unassembled WGS sequence"/>
</dbReference>
<proteinExistence type="predicted"/>
<dbReference type="Gene3D" id="1.20.1280.50">
    <property type="match status" value="1"/>
</dbReference>
<reference evidence="3" key="1">
    <citation type="submission" date="2022-08" db="EMBL/GenBank/DDBJ databases">
        <title>A Global Phylogenomic Analysis of the Shiitake Genus Lentinula.</title>
        <authorList>
            <consortium name="DOE Joint Genome Institute"/>
            <person name="Sierra-Patev S."/>
            <person name="Min B."/>
            <person name="Naranjo-Ortiz M."/>
            <person name="Looney B."/>
            <person name="Konkel Z."/>
            <person name="Slot J.C."/>
            <person name="Sakamoto Y."/>
            <person name="Steenwyk J.L."/>
            <person name="Rokas A."/>
            <person name="Carro J."/>
            <person name="Camarero S."/>
            <person name="Ferreira P."/>
            <person name="Molpeceres G."/>
            <person name="Ruiz-Duenas F.J."/>
            <person name="Serrano A."/>
            <person name="Henrissat B."/>
            <person name="Drula E."/>
            <person name="Hughes K.W."/>
            <person name="Mata J.L."/>
            <person name="Ishikawa N.K."/>
            <person name="Vargas-Isla R."/>
            <person name="Ushijima S."/>
            <person name="Smith C.A."/>
            <person name="Ahrendt S."/>
            <person name="Andreopoulos W."/>
            <person name="He G."/>
            <person name="Labutti K."/>
            <person name="Lipzen A."/>
            <person name="Ng V."/>
            <person name="Riley R."/>
            <person name="Sandor L."/>
            <person name="Barry K."/>
            <person name="Martinez A.T."/>
            <person name="Xiao Y."/>
            <person name="Gibbons J.G."/>
            <person name="Terashima K."/>
            <person name="Grigoriev I.V."/>
            <person name="Hibbett D.S."/>
        </authorList>
    </citation>
    <scope>NUCLEOTIDE SEQUENCE</scope>
    <source>
        <strain evidence="3">JLM2183</strain>
    </source>
</reference>
<accession>A0A9W8ZY90</accession>
<evidence type="ECO:0008006" key="5">
    <source>
        <dbReference type="Google" id="ProtNLM"/>
    </source>
</evidence>
<dbReference type="EMBL" id="JAOTPV010000034">
    <property type="protein sequence ID" value="KAJ4468762.1"/>
    <property type="molecule type" value="Genomic_DNA"/>
</dbReference>
<evidence type="ECO:0000313" key="3">
    <source>
        <dbReference type="EMBL" id="KAJ4468762.1"/>
    </source>
</evidence>
<dbReference type="AlphaFoldDB" id="A0A9W8ZY90"/>
<evidence type="ECO:0000256" key="1">
    <source>
        <dbReference type="SAM" id="Coils"/>
    </source>
</evidence>
<keyword evidence="1" id="KW-0175">Coiled coil</keyword>
<sequence>MKIHKFPTHPLRSSEDSEDSKFTEVTAKTSFDTVASISSISTSLSTQSIPSPADIDTNIFQTNDQLSSQEAVEVHTLLDSKRRKLFELERRKEVLNRQKEFLDRQQRLLDEELGEMSEEIDKYSGVVGCSMRNMPSDLLLEIFHHYVDGSECTSSLGSATVLTHVCRTWRNISLSSPALWVALTAPYITKQVALNVSQRLDQVKAATGLPLELDINLRRSTEVQDEQFQQLSLDLVHASVAQVHRWKSFSLRCEDELFTSGVYEDLFPDISEASRLETLSFSFPQSADWSPIQWITSLVHAAPTLRNLQLKFPAWSTQVVSTLSLSSLESLTIDLPTITPSALLVILRDAAPRLKVCHVRVQGLVILDSDDDRWVAAPSMVVHSCLEIFELRLSRGAVAESLSHLFDSLTLPKAREVLLELGNFQEINANAYDSVNLPDDLELSWPHDSFLGFLERASSSITSLCIGFNPASPESADNAWGGMGSLGSELEGEHVQAYLDLKNVGENLVTLHVRRDRPVWPELLDYLTLPSSPASSSTRSLNSSISDDSSLKPLRNLENIALDIDPIFQVLPMRDFVKSRWYESSLSSSVSRLRSFVITLCFPDIPNLELESAAAKKVFERVTQDEGLDNKLDVVFHRRTYSMMPMDVPSVGVGSELII</sequence>
<protein>
    <recommendedName>
        <fullName evidence="5">F-box domain-containing protein</fullName>
    </recommendedName>
</protein>
<evidence type="ECO:0000256" key="2">
    <source>
        <dbReference type="SAM" id="MobiDB-lite"/>
    </source>
</evidence>
<feature type="compositionally biased region" description="Basic and acidic residues" evidence="2">
    <location>
        <begin position="12"/>
        <end position="21"/>
    </location>
</feature>
<comment type="caution">
    <text evidence="3">The sequence shown here is derived from an EMBL/GenBank/DDBJ whole genome shotgun (WGS) entry which is preliminary data.</text>
</comment>
<evidence type="ECO:0000313" key="4">
    <source>
        <dbReference type="Proteomes" id="UP001150266"/>
    </source>
</evidence>
<dbReference type="OrthoDB" id="2954863at2759"/>
<feature type="region of interest" description="Disordered" evidence="2">
    <location>
        <begin position="1"/>
        <end position="21"/>
    </location>
</feature>
<organism evidence="3 4">
    <name type="scientific">Lentinula aciculospora</name>
    <dbReference type="NCBI Taxonomy" id="153920"/>
    <lineage>
        <taxon>Eukaryota</taxon>
        <taxon>Fungi</taxon>
        <taxon>Dikarya</taxon>
        <taxon>Basidiomycota</taxon>
        <taxon>Agaricomycotina</taxon>
        <taxon>Agaricomycetes</taxon>
        <taxon>Agaricomycetidae</taxon>
        <taxon>Agaricales</taxon>
        <taxon>Marasmiineae</taxon>
        <taxon>Omphalotaceae</taxon>
        <taxon>Lentinula</taxon>
    </lineage>
</organism>
<gene>
    <name evidence="3" type="ORF">J3R30DRAFT_3714210</name>
</gene>
<name>A0A9W8ZY90_9AGAR</name>
<feature type="coiled-coil region" evidence="1">
    <location>
        <begin position="78"/>
        <end position="112"/>
    </location>
</feature>